<dbReference type="EnsemblMetazoa" id="XM_030977785">
    <property type="protein sequence ID" value="XP_030833645"/>
    <property type="gene ID" value="LOC115920961"/>
</dbReference>
<feature type="region of interest" description="Disordered" evidence="1">
    <location>
        <begin position="83"/>
        <end position="110"/>
    </location>
</feature>
<name>A0A7M7NAL6_STRPU</name>
<dbReference type="Proteomes" id="UP000007110">
    <property type="component" value="Unassembled WGS sequence"/>
</dbReference>
<evidence type="ECO:0000313" key="3">
    <source>
        <dbReference type="Proteomes" id="UP000007110"/>
    </source>
</evidence>
<keyword evidence="3" id="KW-1185">Reference proteome</keyword>
<accession>A0A7M7NAL6</accession>
<dbReference type="KEGG" id="spu:115920961"/>
<reference evidence="2" key="2">
    <citation type="submission" date="2021-01" db="UniProtKB">
        <authorList>
            <consortium name="EnsemblMetazoa"/>
        </authorList>
    </citation>
    <scope>IDENTIFICATION</scope>
</reference>
<dbReference type="GeneID" id="115920961"/>
<proteinExistence type="predicted"/>
<protein>
    <submittedName>
        <fullName evidence="2">Uncharacterized protein</fullName>
    </submittedName>
</protein>
<evidence type="ECO:0000256" key="1">
    <source>
        <dbReference type="SAM" id="MobiDB-lite"/>
    </source>
</evidence>
<dbReference type="RefSeq" id="XP_030833645.1">
    <property type="nucleotide sequence ID" value="XM_030977785.1"/>
</dbReference>
<dbReference type="AlphaFoldDB" id="A0A7M7NAL6"/>
<dbReference type="InParanoid" id="A0A7M7NAL6"/>
<evidence type="ECO:0000313" key="2">
    <source>
        <dbReference type="EnsemblMetazoa" id="XP_030833645"/>
    </source>
</evidence>
<sequence length="110" mass="12332">MHTILTHSKVISFSGKSYRKFKECADLWKDVSFGFELENKIAAIAVNCDFDSFELQTEQYSPGASGGGVYQAREVFELQQVQQKRGMSNQDTMRAATGTSATLQQTSEHR</sequence>
<organism evidence="2 3">
    <name type="scientific">Strongylocentrotus purpuratus</name>
    <name type="common">Purple sea urchin</name>
    <dbReference type="NCBI Taxonomy" id="7668"/>
    <lineage>
        <taxon>Eukaryota</taxon>
        <taxon>Metazoa</taxon>
        <taxon>Echinodermata</taxon>
        <taxon>Eleutherozoa</taxon>
        <taxon>Echinozoa</taxon>
        <taxon>Echinoidea</taxon>
        <taxon>Euechinoidea</taxon>
        <taxon>Echinacea</taxon>
        <taxon>Camarodonta</taxon>
        <taxon>Echinidea</taxon>
        <taxon>Strongylocentrotidae</taxon>
        <taxon>Strongylocentrotus</taxon>
    </lineage>
</organism>
<reference evidence="3" key="1">
    <citation type="submission" date="2015-02" db="EMBL/GenBank/DDBJ databases">
        <title>Genome sequencing for Strongylocentrotus purpuratus.</title>
        <authorList>
            <person name="Murali S."/>
            <person name="Liu Y."/>
            <person name="Vee V."/>
            <person name="English A."/>
            <person name="Wang M."/>
            <person name="Skinner E."/>
            <person name="Han Y."/>
            <person name="Muzny D.M."/>
            <person name="Worley K.C."/>
            <person name="Gibbs R.A."/>
        </authorList>
    </citation>
    <scope>NUCLEOTIDE SEQUENCE</scope>
</reference>